<dbReference type="GO" id="GO:0051536">
    <property type="term" value="F:iron-sulfur cluster binding"/>
    <property type="evidence" value="ECO:0007669"/>
    <property type="project" value="UniProtKB-KW"/>
</dbReference>
<reference evidence="10" key="1">
    <citation type="submission" date="2016-03" db="EMBL/GenBank/DDBJ databases">
        <authorList>
            <person name="Heylen K."/>
            <person name="De Vos P."/>
            <person name="Vekeman B."/>
        </authorList>
    </citation>
    <scope>NUCLEOTIDE SEQUENCE [LARGE SCALE GENOMIC DNA]</scope>
    <source>
        <strain evidence="10">R-45383</strain>
    </source>
</reference>
<dbReference type="SFLD" id="SFLDG01387">
    <property type="entry name" value="BtrN-like_SPASM_domain_contain"/>
    <property type="match status" value="1"/>
</dbReference>
<protein>
    <recommendedName>
        <fullName evidence="11">Radical SAM protein</fullName>
    </recommendedName>
</protein>
<keyword evidence="4" id="KW-0479">Metal-binding</keyword>
<accession>A0A177NM99</accession>
<comment type="cofactor">
    <cofactor evidence="1">
        <name>[4Fe-4S] cluster</name>
        <dbReference type="ChEBI" id="CHEBI:49883"/>
    </cofactor>
</comment>
<dbReference type="RefSeq" id="WP_064028836.1">
    <property type="nucleotide sequence ID" value="NZ_LUUK01000172.1"/>
</dbReference>
<evidence type="ECO:0000256" key="1">
    <source>
        <dbReference type="ARBA" id="ARBA00001966"/>
    </source>
</evidence>
<comment type="caution">
    <text evidence="9">The sequence shown here is derived from an EMBL/GenBank/DDBJ whole genome shotgun (WGS) entry which is preliminary data.</text>
</comment>
<dbReference type="PANTHER" id="PTHR11228:SF34">
    <property type="entry name" value="TUNGSTEN-CONTAINING ALDEHYDE FERREDOXIN OXIDOREDUCTASE COFACTOR MODIFYING PROTEIN"/>
    <property type="match status" value="1"/>
</dbReference>
<evidence type="ECO:0008006" key="11">
    <source>
        <dbReference type="Google" id="ProtNLM"/>
    </source>
</evidence>
<keyword evidence="2" id="KW-0004">4Fe-4S</keyword>
<evidence type="ECO:0000256" key="5">
    <source>
        <dbReference type="ARBA" id="ARBA00023004"/>
    </source>
</evidence>
<evidence type="ECO:0000256" key="3">
    <source>
        <dbReference type="ARBA" id="ARBA00022691"/>
    </source>
</evidence>
<dbReference type="Pfam" id="PF13186">
    <property type="entry name" value="SPASM"/>
    <property type="match status" value="1"/>
</dbReference>
<dbReference type="SUPFAM" id="SSF102114">
    <property type="entry name" value="Radical SAM enzymes"/>
    <property type="match status" value="1"/>
</dbReference>
<dbReference type="EMBL" id="LUUK01000172">
    <property type="protein sequence ID" value="OAI18160.1"/>
    <property type="molecule type" value="Genomic_DNA"/>
</dbReference>
<dbReference type="InterPro" id="IPR058240">
    <property type="entry name" value="rSAM_sf"/>
</dbReference>
<dbReference type="SFLD" id="SFLDS00029">
    <property type="entry name" value="Radical_SAM"/>
    <property type="match status" value="1"/>
</dbReference>
<dbReference type="SFLD" id="SFLDG01067">
    <property type="entry name" value="SPASM/twitch_domain_containing"/>
    <property type="match status" value="1"/>
</dbReference>
<name>A0A177NM99_9GAMM</name>
<dbReference type="Gene3D" id="3.20.20.70">
    <property type="entry name" value="Aldolase class I"/>
    <property type="match status" value="1"/>
</dbReference>
<dbReference type="InterPro" id="IPR007197">
    <property type="entry name" value="rSAM"/>
</dbReference>
<feature type="domain" description="Radical SAM core" evidence="7">
    <location>
        <begin position="34"/>
        <end position="176"/>
    </location>
</feature>
<dbReference type="Proteomes" id="UP000077628">
    <property type="component" value="Unassembled WGS sequence"/>
</dbReference>
<organism evidence="9 10">
    <name type="scientific">Methylomonas koyamae</name>
    <dbReference type="NCBI Taxonomy" id="702114"/>
    <lineage>
        <taxon>Bacteria</taxon>
        <taxon>Pseudomonadati</taxon>
        <taxon>Pseudomonadota</taxon>
        <taxon>Gammaproteobacteria</taxon>
        <taxon>Methylococcales</taxon>
        <taxon>Methylococcaceae</taxon>
        <taxon>Methylomonas</taxon>
    </lineage>
</organism>
<evidence type="ECO:0000313" key="10">
    <source>
        <dbReference type="Proteomes" id="UP000077628"/>
    </source>
</evidence>
<dbReference type="AlphaFoldDB" id="A0A177NM99"/>
<dbReference type="InterPro" id="IPR013785">
    <property type="entry name" value="Aldolase_TIM"/>
</dbReference>
<keyword evidence="5" id="KW-0408">Iron</keyword>
<evidence type="ECO:0000256" key="2">
    <source>
        <dbReference type="ARBA" id="ARBA00022485"/>
    </source>
</evidence>
<dbReference type="Pfam" id="PF04055">
    <property type="entry name" value="Radical_SAM"/>
    <property type="match status" value="1"/>
</dbReference>
<dbReference type="CDD" id="cd21109">
    <property type="entry name" value="SPASM"/>
    <property type="match status" value="1"/>
</dbReference>
<keyword evidence="6" id="KW-0411">Iron-sulfur</keyword>
<dbReference type="CDD" id="cd01335">
    <property type="entry name" value="Radical_SAM"/>
    <property type="match status" value="1"/>
</dbReference>
<dbReference type="PANTHER" id="PTHR11228">
    <property type="entry name" value="RADICAL SAM DOMAIN PROTEIN"/>
    <property type="match status" value="1"/>
</dbReference>
<dbReference type="GO" id="GO:0003824">
    <property type="term" value="F:catalytic activity"/>
    <property type="evidence" value="ECO:0007669"/>
    <property type="project" value="InterPro"/>
</dbReference>
<dbReference type="InterPro" id="IPR050377">
    <property type="entry name" value="Radical_SAM_PqqE_MftC-like"/>
</dbReference>
<evidence type="ECO:0000313" key="9">
    <source>
        <dbReference type="EMBL" id="OAI18160.1"/>
    </source>
</evidence>
<evidence type="ECO:0000256" key="6">
    <source>
        <dbReference type="ARBA" id="ARBA00023014"/>
    </source>
</evidence>
<keyword evidence="3" id="KW-0949">S-adenosyl-L-methionine</keyword>
<dbReference type="InterPro" id="IPR023885">
    <property type="entry name" value="4Fe4S-binding_SPASM_dom"/>
</dbReference>
<evidence type="ECO:0000259" key="7">
    <source>
        <dbReference type="Pfam" id="PF04055"/>
    </source>
</evidence>
<dbReference type="GO" id="GO:0046872">
    <property type="term" value="F:metal ion binding"/>
    <property type="evidence" value="ECO:0007669"/>
    <property type="project" value="UniProtKB-KW"/>
</dbReference>
<dbReference type="STRING" id="702114.A1355_06240"/>
<proteinExistence type="predicted"/>
<evidence type="ECO:0000259" key="8">
    <source>
        <dbReference type="Pfam" id="PF13186"/>
    </source>
</evidence>
<evidence type="ECO:0000256" key="4">
    <source>
        <dbReference type="ARBA" id="ARBA00022723"/>
    </source>
</evidence>
<dbReference type="InterPro" id="IPR034391">
    <property type="entry name" value="AdoMet-like_SPASM_containing"/>
</dbReference>
<sequence length="332" mass="37112">MLTKQEAKNIDIAATRVDNLLKALAEKRILSLIVEPTSECNLSCTFCDMHSGRYDTDHRKGMMSDAVFDKLLADLQALPYKMAMIQFHGYGEPLLNKKIAAMLAACKSRGLAEKLRIITNGTVLKPEILEELLNSGVDEIHISLDAFSREEYQTIKGKDFFDKLMRNIYAAAEAVEQRQTAQLYIKLASSDAELYGITDSLFQRGWDGLKTLCEHSQVVHLKDMPVFHTHDGQKIGFAGSNAPCEMPFYMAYVKFDGKISACCADIFGELAIGDLSQQSLREILEGRALNDIRKTMLGGDLKHQKPICYYCGAKTVVDLSTHAEQIRTLLDD</sequence>
<dbReference type="OrthoDB" id="9782387at2"/>
<keyword evidence="10" id="KW-1185">Reference proteome</keyword>
<gene>
    <name evidence="9" type="ORF">A1355_06240</name>
</gene>
<feature type="domain" description="4Fe4S-binding SPASM" evidence="8">
    <location>
        <begin position="244"/>
        <end position="311"/>
    </location>
</feature>